<dbReference type="GO" id="GO:0004181">
    <property type="term" value="F:metallocarboxypeptidase activity"/>
    <property type="evidence" value="ECO:0007669"/>
    <property type="project" value="InterPro"/>
</dbReference>
<evidence type="ECO:0000256" key="9">
    <source>
        <dbReference type="ARBA" id="ARBA00023049"/>
    </source>
</evidence>
<keyword evidence="10" id="KW-1015">Disulfide bond</keyword>
<evidence type="ECO:0000256" key="11">
    <source>
        <dbReference type="PROSITE-ProRule" id="PRU01379"/>
    </source>
</evidence>
<feature type="non-terminal residue" evidence="13">
    <location>
        <position position="1"/>
    </location>
</feature>
<dbReference type="InterPro" id="IPR036990">
    <property type="entry name" value="M14A-like_propep"/>
</dbReference>
<dbReference type="EMBL" id="GAPW01001291">
    <property type="protein sequence ID" value="JAC12307.1"/>
    <property type="molecule type" value="mRNA"/>
</dbReference>
<name>A0A023ESQ4_AEDAL</name>
<feature type="domain" description="Peptidase M14" evidence="12">
    <location>
        <begin position="171"/>
        <end position="459"/>
    </location>
</feature>
<dbReference type="GO" id="GO:0008270">
    <property type="term" value="F:zinc ion binding"/>
    <property type="evidence" value="ECO:0007669"/>
    <property type="project" value="InterPro"/>
</dbReference>
<feature type="active site" description="Proton donor/acceptor" evidence="11">
    <location>
        <position position="425"/>
    </location>
</feature>
<evidence type="ECO:0000256" key="6">
    <source>
        <dbReference type="ARBA" id="ARBA00022729"/>
    </source>
</evidence>
<dbReference type="Gene3D" id="3.40.630.10">
    <property type="entry name" value="Zn peptidases"/>
    <property type="match status" value="1"/>
</dbReference>
<evidence type="ECO:0000256" key="7">
    <source>
        <dbReference type="ARBA" id="ARBA00022801"/>
    </source>
</evidence>
<dbReference type="FunFam" id="3.40.630.10:FF:000084">
    <property type="entry name" value="Carboxypeptidase B2"/>
    <property type="match status" value="1"/>
</dbReference>
<dbReference type="PANTHER" id="PTHR11705">
    <property type="entry name" value="PROTEASE FAMILY M14 CARBOXYPEPTIDASE A,B"/>
    <property type="match status" value="1"/>
</dbReference>
<dbReference type="SUPFAM" id="SSF54897">
    <property type="entry name" value="Protease propeptides/inhibitors"/>
    <property type="match status" value="1"/>
</dbReference>
<organism evidence="13">
    <name type="scientific">Aedes albopictus</name>
    <name type="common">Asian tiger mosquito</name>
    <name type="synonym">Stegomyia albopicta</name>
    <dbReference type="NCBI Taxonomy" id="7160"/>
    <lineage>
        <taxon>Eukaryota</taxon>
        <taxon>Metazoa</taxon>
        <taxon>Ecdysozoa</taxon>
        <taxon>Arthropoda</taxon>
        <taxon>Hexapoda</taxon>
        <taxon>Insecta</taxon>
        <taxon>Pterygota</taxon>
        <taxon>Neoptera</taxon>
        <taxon>Endopterygota</taxon>
        <taxon>Diptera</taxon>
        <taxon>Nematocera</taxon>
        <taxon>Culicoidea</taxon>
        <taxon>Culicidae</taxon>
        <taxon>Culicinae</taxon>
        <taxon>Aedini</taxon>
        <taxon>Aedes</taxon>
        <taxon>Stegomyia</taxon>
    </lineage>
</organism>
<dbReference type="Gene3D" id="3.30.70.340">
    <property type="entry name" value="Metallocarboxypeptidase-like"/>
    <property type="match status" value="1"/>
</dbReference>
<sequence>ALYLIKKLIEDSDQYSAVDTVIHSRAWIPASTIIVLCLSGLIVIARIGRPSTDQPIIQHLLHPILAVLCVLSCVSSKPYDGYKLYEVPISTGHEVQLLLYLQHHRPSIDIWALNKLGPKRMLVPANLQKTVEHFFKDQHINYTVKVEDFGKKYSVRQAPLMQLEDPTFLNSYPTYDEINDYLVQLATENFEWIRFRIIGWSVEGRPIRAITINPDKQRTIIVDAGIHAREWITVSTALYLIKKLIEDSDQYRILHEYKWVIVPLVNPDGYIYSMETDRYWRKNRRRLSDKCVGVDLNRNFGFRWDVGASLFSGECHPGFRGYAPFSEPESRALRTVFDNNPEAELYINLHSFGGYLIYPWSYESTPVANVGDFKQVGVAAARAMWHYSHQEYKVGSSAEILRYQASGTSIDYAYSVGIDYPFAMEIAEFGYSDFQPPTNAIADIVKESFVGIKELVYAVRKLKTQQKG</sequence>
<dbReference type="PROSITE" id="PS52035">
    <property type="entry name" value="PEPTIDASE_M14"/>
    <property type="match status" value="1"/>
</dbReference>
<evidence type="ECO:0000256" key="4">
    <source>
        <dbReference type="ARBA" id="ARBA00022670"/>
    </source>
</evidence>
<evidence type="ECO:0000256" key="3">
    <source>
        <dbReference type="ARBA" id="ARBA00022645"/>
    </source>
</evidence>
<reference evidence="13" key="1">
    <citation type="journal article" date="2014" name="PLoS Negl. Trop. Dis.">
        <title>Identification and characterization of seminal fluid proteins in the Asian tiger mosquito, Aedes albopictus.</title>
        <authorList>
            <person name="Boes K.E."/>
            <person name="Ribeiro J.M."/>
            <person name="Wong A."/>
            <person name="Harrington L.C."/>
            <person name="Wolfner M.F."/>
            <person name="Sirot L.K."/>
        </authorList>
    </citation>
    <scope>NUCLEOTIDE SEQUENCE</scope>
    <source>
        <tissue evidence="13">Reproductive organs</tissue>
    </source>
</reference>
<evidence type="ECO:0000256" key="5">
    <source>
        <dbReference type="ARBA" id="ARBA00022723"/>
    </source>
</evidence>
<dbReference type="Pfam" id="PF00246">
    <property type="entry name" value="Peptidase_M14"/>
    <property type="match status" value="1"/>
</dbReference>
<keyword evidence="7" id="KW-0378">Hydrolase</keyword>
<dbReference type="AlphaFoldDB" id="A0A023ESQ4"/>
<dbReference type="SMART" id="SM00631">
    <property type="entry name" value="Zn_pept"/>
    <property type="match status" value="1"/>
</dbReference>
<keyword evidence="5" id="KW-0479">Metal-binding</keyword>
<dbReference type="SUPFAM" id="SSF53187">
    <property type="entry name" value="Zn-dependent exopeptidases"/>
    <property type="match status" value="1"/>
</dbReference>
<dbReference type="InterPro" id="IPR003146">
    <property type="entry name" value="M14A_act_pep"/>
</dbReference>
<dbReference type="VEuPathDB" id="VectorBase:AALC636_009523"/>
<keyword evidence="8" id="KW-0862">Zinc</keyword>
<keyword evidence="3 13" id="KW-0121">Carboxypeptidase</keyword>
<evidence type="ECO:0000256" key="10">
    <source>
        <dbReference type="ARBA" id="ARBA00023157"/>
    </source>
</evidence>
<proteinExistence type="evidence at transcript level"/>
<protein>
    <submittedName>
        <fullName evidence="13">Putative zinc carboxypeptidase</fullName>
    </submittedName>
</protein>
<evidence type="ECO:0000259" key="12">
    <source>
        <dbReference type="PROSITE" id="PS52035"/>
    </source>
</evidence>
<evidence type="ECO:0000256" key="8">
    <source>
        <dbReference type="ARBA" id="ARBA00022833"/>
    </source>
</evidence>
<dbReference type="Pfam" id="PF02244">
    <property type="entry name" value="Propep_M14"/>
    <property type="match status" value="1"/>
</dbReference>
<keyword evidence="6" id="KW-0732">Signal</keyword>
<dbReference type="PRINTS" id="PR00765">
    <property type="entry name" value="CRBOXYPTASEA"/>
</dbReference>
<keyword evidence="4" id="KW-0645">Protease</keyword>
<comment type="cofactor">
    <cofactor evidence="1">
        <name>Zn(2+)</name>
        <dbReference type="ChEBI" id="CHEBI:29105"/>
    </cofactor>
</comment>
<evidence type="ECO:0000256" key="1">
    <source>
        <dbReference type="ARBA" id="ARBA00001947"/>
    </source>
</evidence>
<evidence type="ECO:0000313" key="13">
    <source>
        <dbReference type="EMBL" id="JAC12307.1"/>
    </source>
</evidence>
<accession>A0A023ESQ4</accession>
<dbReference type="VEuPathDB" id="VectorBase:AALFPA_043182"/>
<dbReference type="GO" id="GO:0006508">
    <property type="term" value="P:proteolysis"/>
    <property type="evidence" value="ECO:0007669"/>
    <property type="project" value="UniProtKB-KW"/>
</dbReference>
<dbReference type="VEuPathDB" id="VectorBase:AALF014935"/>
<dbReference type="GO" id="GO:0005615">
    <property type="term" value="C:extracellular space"/>
    <property type="evidence" value="ECO:0007669"/>
    <property type="project" value="TreeGrafter"/>
</dbReference>
<dbReference type="InterPro" id="IPR000834">
    <property type="entry name" value="Peptidase_M14"/>
</dbReference>
<keyword evidence="9" id="KW-0482">Metalloprotease</keyword>
<evidence type="ECO:0000256" key="2">
    <source>
        <dbReference type="ARBA" id="ARBA00005988"/>
    </source>
</evidence>
<dbReference type="PANTHER" id="PTHR11705:SF140">
    <property type="entry name" value="FI02848P-RELATED"/>
    <property type="match status" value="1"/>
</dbReference>
<comment type="similarity">
    <text evidence="2 11">Belongs to the peptidase M14 family.</text>
</comment>